<evidence type="ECO:0000313" key="2">
    <source>
        <dbReference type="EMBL" id="MFC3574124.1"/>
    </source>
</evidence>
<protein>
    <submittedName>
        <fullName evidence="2">SDR family NAD(P)-dependent oxidoreductase</fullName>
    </submittedName>
</protein>
<dbReference type="RefSeq" id="WP_386275960.1">
    <property type="nucleotide sequence ID" value="NZ_JBHRWR010000009.1"/>
</dbReference>
<dbReference type="InterPro" id="IPR002347">
    <property type="entry name" value="SDR_fam"/>
</dbReference>
<keyword evidence="3" id="KW-1185">Reference proteome</keyword>
<proteinExistence type="inferred from homology"/>
<dbReference type="Proteomes" id="UP001595701">
    <property type="component" value="Unassembled WGS sequence"/>
</dbReference>
<dbReference type="PROSITE" id="PS00061">
    <property type="entry name" value="ADH_SHORT"/>
    <property type="match status" value="1"/>
</dbReference>
<accession>A0ABV7SB02</accession>
<dbReference type="InterPro" id="IPR036291">
    <property type="entry name" value="NAD(P)-bd_dom_sf"/>
</dbReference>
<sequence length="59" mass="6195">MSEGGRIVLTSSASAHKAVFYHALYASSKAAVESIALNLSPELLTKITRPLPRSVILGA</sequence>
<dbReference type="InterPro" id="IPR020904">
    <property type="entry name" value="Sc_DH/Rdtase_CS"/>
</dbReference>
<name>A0ABV7SB02_9ACTN</name>
<dbReference type="Gene3D" id="3.40.50.720">
    <property type="entry name" value="NAD(P)-binding Rossmann-like Domain"/>
    <property type="match status" value="1"/>
</dbReference>
<organism evidence="2 3">
    <name type="scientific">Streptomyces yaanensis</name>
    <dbReference type="NCBI Taxonomy" id="1142239"/>
    <lineage>
        <taxon>Bacteria</taxon>
        <taxon>Bacillati</taxon>
        <taxon>Actinomycetota</taxon>
        <taxon>Actinomycetes</taxon>
        <taxon>Kitasatosporales</taxon>
        <taxon>Streptomycetaceae</taxon>
        <taxon>Streptomyces</taxon>
    </lineage>
</organism>
<gene>
    <name evidence="2" type="ORF">ACFOZ0_12730</name>
</gene>
<dbReference type="Pfam" id="PF00106">
    <property type="entry name" value="adh_short"/>
    <property type="match status" value="1"/>
</dbReference>
<comment type="similarity">
    <text evidence="1">Belongs to the short-chain dehydrogenases/reductases (SDR) family.</text>
</comment>
<dbReference type="SUPFAM" id="SSF51735">
    <property type="entry name" value="NAD(P)-binding Rossmann-fold domains"/>
    <property type="match status" value="1"/>
</dbReference>
<evidence type="ECO:0000313" key="3">
    <source>
        <dbReference type="Proteomes" id="UP001595701"/>
    </source>
</evidence>
<evidence type="ECO:0000256" key="1">
    <source>
        <dbReference type="ARBA" id="ARBA00006484"/>
    </source>
</evidence>
<comment type="caution">
    <text evidence="2">The sequence shown here is derived from an EMBL/GenBank/DDBJ whole genome shotgun (WGS) entry which is preliminary data.</text>
</comment>
<reference evidence="3" key="1">
    <citation type="journal article" date="2019" name="Int. J. Syst. Evol. Microbiol.">
        <title>The Global Catalogue of Microorganisms (GCM) 10K type strain sequencing project: providing services to taxonomists for standard genome sequencing and annotation.</title>
        <authorList>
            <consortium name="The Broad Institute Genomics Platform"/>
            <consortium name="The Broad Institute Genome Sequencing Center for Infectious Disease"/>
            <person name="Wu L."/>
            <person name="Ma J."/>
        </authorList>
    </citation>
    <scope>NUCLEOTIDE SEQUENCE [LARGE SCALE GENOMIC DNA]</scope>
    <source>
        <strain evidence="3">CGMCC 4.7035</strain>
    </source>
</reference>
<dbReference type="EMBL" id="JBHRWR010000009">
    <property type="protein sequence ID" value="MFC3574124.1"/>
    <property type="molecule type" value="Genomic_DNA"/>
</dbReference>